<evidence type="ECO:0000256" key="5">
    <source>
        <dbReference type="ARBA" id="ARBA00038105"/>
    </source>
</evidence>
<keyword evidence="3 6" id="KW-1133">Transmembrane helix</keyword>
<dbReference type="OrthoDB" id="9811070at2"/>
<dbReference type="PANTHER" id="PTHR12763:SF28">
    <property type="entry name" value="GEO10507P1-RELATED"/>
    <property type="match status" value="1"/>
</dbReference>
<dbReference type="SUPFAM" id="SSF46565">
    <property type="entry name" value="Chaperone J-domain"/>
    <property type="match status" value="1"/>
</dbReference>
<proteinExistence type="inferred from homology"/>
<feature type="domain" description="J" evidence="7">
    <location>
        <begin position="185"/>
        <end position="238"/>
    </location>
</feature>
<evidence type="ECO:0000313" key="8">
    <source>
        <dbReference type="EMBL" id="TCO13788.1"/>
    </source>
</evidence>
<dbReference type="AlphaFoldDB" id="A0A4R2GTX2"/>
<dbReference type="Gene3D" id="1.10.287.110">
    <property type="entry name" value="DnaJ domain"/>
    <property type="match status" value="1"/>
</dbReference>
<gene>
    <name evidence="8" type="ORF">EV666_105159</name>
</gene>
<organism evidence="8 9">
    <name type="scientific">Camelimonas lactis</name>
    <dbReference type="NCBI Taxonomy" id="659006"/>
    <lineage>
        <taxon>Bacteria</taxon>
        <taxon>Pseudomonadati</taxon>
        <taxon>Pseudomonadota</taxon>
        <taxon>Alphaproteobacteria</taxon>
        <taxon>Hyphomicrobiales</taxon>
        <taxon>Chelatococcaceae</taxon>
        <taxon>Camelimonas</taxon>
    </lineage>
</organism>
<protein>
    <submittedName>
        <fullName evidence="8">DnaJ-like protein</fullName>
    </submittedName>
</protein>
<evidence type="ECO:0000256" key="3">
    <source>
        <dbReference type="ARBA" id="ARBA00022989"/>
    </source>
</evidence>
<dbReference type="InterPro" id="IPR036869">
    <property type="entry name" value="J_dom_sf"/>
</dbReference>
<dbReference type="Pfam" id="PF00226">
    <property type="entry name" value="DnaJ"/>
    <property type="match status" value="1"/>
</dbReference>
<evidence type="ECO:0000313" key="9">
    <source>
        <dbReference type="Proteomes" id="UP000294881"/>
    </source>
</evidence>
<dbReference type="InterPro" id="IPR001623">
    <property type="entry name" value="DnaJ_domain"/>
</dbReference>
<keyword evidence="4 6" id="KW-0472">Membrane</keyword>
<keyword evidence="2 6" id="KW-0812">Transmembrane</keyword>
<dbReference type="CDD" id="cd06257">
    <property type="entry name" value="DnaJ"/>
    <property type="match status" value="1"/>
</dbReference>
<keyword evidence="9" id="KW-1185">Reference proteome</keyword>
<evidence type="ECO:0000256" key="2">
    <source>
        <dbReference type="ARBA" id="ARBA00022692"/>
    </source>
</evidence>
<dbReference type="PANTHER" id="PTHR12763">
    <property type="match status" value="1"/>
</dbReference>
<evidence type="ECO:0000259" key="7">
    <source>
        <dbReference type="PROSITE" id="PS50076"/>
    </source>
</evidence>
<evidence type="ECO:0000256" key="6">
    <source>
        <dbReference type="SAM" id="Phobius"/>
    </source>
</evidence>
<dbReference type="GO" id="GO:0016020">
    <property type="term" value="C:membrane"/>
    <property type="evidence" value="ECO:0007669"/>
    <property type="project" value="UniProtKB-SubCell"/>
</dbReference>
<name>A0A4R2GTX2_9HYPH</name>
<dbReference type="SMART" id="SM00271">
    <property type="entry name" value="DnaJ"/>
    <property type="match status" value="1"/>
</dbReference>
<comment type="caution">
    <text evidence="8">The sequence shown here is derived from an EMBL/GenBank/DDBJ whole genome shotgun (WGS) entry which is preliminary data.</text>
</comment>
<sequence>MALIAGLVAVAALWWLLTNYRNADMAKLAPLLRKAGGIAAFIVAGVLLLRGRIDMALLAAGAGAWAYGELPFRLPFNLPFQKGAASGRVSRARSAFIEMTVDHDSGAFDGRVIAGPRAGARLGALELGELIALRRDCLARDPDGARLLEAYLDSRFPAWRENADGDADARSGNGRAGAGAMTEKEAYEVLGLAPGASAEDIRRAHRTLMKRLHPDQGGTTWLAARVNQAKDILLARHR</sequence>
<dbReference type="Proteomes" id="UP000294881">
    <property type="component" value="Unassembled WGS sequence"/>
</dbReference>
<dbReference type="EMBL" id="SLWL01000005">
    <property type="protein sequence ID" value="TCO13788.1"/>
    <property type="molecule type" value="Genomic_DNA"/>
</dbReference>
<feature type="transmembrane region" description="Helical" evidence="6">
    <location>
        <begin position="33"/>
        <end position="49"/>
    </location>
</feature>
<evidence type="ECO:0000256" key="1">
    <source>
        <dbReference type="ARBA" id="ARBA00004167"/>
    </source>
</evidence>
<dbReference type="RefSeq" id="WP_132005829.1">
    <property type="nucleotide sequence ID" value="NZ_JBHUNN010000002.1"/>
</dbReference>
<comment type="subcellular location">
    <subcellularLocation>
        <location evidence="1">Membrane</location>
        <topology evidence="1">Single-pass membrane protein</topology>
    </subcellularLocation>
</comment>
<reference evidence="8 9" key="1">
    <citation type="submission" date="2019-03" db="EMBL/GenBank/DDBJ databases">
        <title>Genomic Encyclopedia of Type Strains, Phase IV (KMG-IV): sequencing the most valuable type-strain genomes for metagenomic binning, comparative biology and taxonomic classification.</title>
        <authorList>
            <person name="Goeker M."/>
        </authorList>
    </citation>
    <scope>NUCLEOTIDE SEQUENCE [LARGE SCALE GENOMIC DNA]</scope>
    <source>
        <strain evidence="8 9">DSM 22958</strain>
    </source>
</reference>
<accession>A0A4R2GTX2</accession>
<comment type="similarity">
    <text evidence="5">Belongs to the TIM14 family.</text>
</comment>
<dbReference type="PROSITE" id="PS50076">
    <property type="entry name" value="DNAJ_2"/>
    <property type="match status" value="1"/>
</dbReference>
<evidence type="ECO:0000256" key="4">
    <source>
        <dbReference type="ARBA" id="ARBA00023136"/>
    </source>
</evidence>